<evidence type="ECO:0000313" key="3">
    <source>
        <dbReference type="Proteomes" id="UP000824107"/>
    </source>
</evidence>
<dbReference type="EMBL" id="DVNC01000008">
    <property type="protein sequence ID" value="HIU52573.1"/>
    <property type="molecule type" value="Genomic_DNA"/>
</dbReference>
<sequence>MKVHGQNNEITFLDENGKKIKKIKGLELTIIGNCNKVIINTPTDFTDFSVWIEGNCGTFIFEGSKNYIKNSMVKILDGGYVKIGQNTSMINKAFLCSKGGKIILGKDCMLASDVTIRDNDAHDIINKSGEITNHPQQVIIGDHVWIGMRAIILKNSEIGSDCIIGAGSVVVKKFPENNLMIAGNPAKVVKKDINWIR</sequence>
<evidence type="ECO:0000313" key="2">
    <source>
        <dbReference type="EMBL" id="HIU52573.1"/>
    </source>
</evidence>
<dbReference type="Pfam" id="PF00132">
    <property type="entry name" value="Hexapep"/>
    <property type="match status" value="1"/>
</dbReference>
<dbReference type="Proteomes" id="UP000824107">
    <property type="component" value="Unassembled WGS sequence"/>
</dbReference>
<dbReference type="InterPro" id="IPR001451">
    <property type="entry name" value="Hexapep"/>
</dbReference>
<dbReference type="GO" id="GO:0016746">
    <property type="term" value="F:acyltransferase activity"/>
    <property type="evidence" value="ECO:0007669"/>
    <property type="project" value="UniProtKB-KW"/>
</dbReference>
<comment type="caution">
    <text evidence="2">The sequence shown here is derived from an EMBL/GenBank/DDBJ whole genome shotgun (WGS) entry which is preliminary data.</text>
</comment>
<dbReference type="Gene3D" id="2.160.10.10">
    <property type="entry name" value="Hexapeptide repeat proteins"/>
    <property type="match status" value="1"/>
</dbReference>
<keyword evidence="2" id="KW-0808">Transferase</keyword>
<organism evidence="2 3">
    <name type="scientific">Candidatus Scatocola faecipullorum</name>
    <dbReference type="NCBI Taxonomy" id="2840917"/>
    <lineage>
        <taxon>Bacteria</taxon>
        <taxon>Pseudomonadati</taxon>
        <taxon>Pseudomonadota</taxon>
        <taxon>Alphaproteobacteria</taxon>
        <taxon>Rhodospirillales</taxon>
        <taxon>Rhodospirillaceae</taxon>
        <taxon>Rhodospirillaceae incertae sedis</taxon>
        <taxon>Candidatus Scatocola</taxon>
    </lineage>
</organism>
<reference evidence="2" key="1">
    <citation type="submission" date="2020-10" db="EMBL/GenBank/DDBJ databases">
        <authorList>
            <person name="Gilroy R."/>
        </authorList>
    </citation>
    <scope>NUCLEOTIDE SEQUENCE</scope>
    <source>
        <strain evidence="2">ChiW3-316</strain>
    </source>
</reference>
<dbReference type="AlphaFoldDB" id="A0A9D1M2A2"/>
<protein>
    <submittedName>
        <fullName evidence="2">Acyltransferase</fullName>
    </submittedName>
</protein>
<name>A0A9D1M2A2_9PROT</name>
<dbReference type="CDD" id="cd04647">
    <property type="entry name" value="LbH_MAT_like"/>
    <property type="match status" value="1"/>
</dbReference>
<dbReference type="InterPro" id="IPR050179">
    <property type="entry name" value="Trans_hexapeptide_repeat"/>
</dbReference>
<dbReference type="PANTHER" id="PTHR43300:SF11">
    <property type="entry name" value="ACETYLTRANSFERASE RV3034C-RELATED"/>
    <property type="match status" value="1"/>
</dbReference>
<dbReference type="InterPro" id="IPR011004">
    <property type="entry name" value="Trimer_LpxA-like_sf"/>
</dbReference>
<accession>A0A9D1M2A2</accession>
<dbReference type="SUPFAM" id="SSF51161">
    <property type="entry name" value="Trimeric LpxA-like enzymes"/>
    <property type="match status" value="1"/>
</dbReference>
<gene>
    <name evidence="2" type="ORF">IAD20_00660</name>
</gene>
<comment type="similarity">
    <text evidence="1">Belongs to the transferase hexapeptide repeat family.</text>
</comment>
<dbReference type="PANTHER" id="PTHR43300">
    <property type="entry name" value="ACETYLTRANSFERASE"/>
    <property type="match status" value="1"/>
</dbReference>
<keyword evidence="2" id="KW-0012">Acyltransferase</keyword>
<proteinExistence type="inferred from homology"/>
<evidence type="ECO:0000256" key="1">
    <source>
        <dbReference type="ARBA" id="ARBA00007274"/>
    </source>
</evidence>
<reference evidence="2" key="2">
    <citation type="journal article" date="2021" name="PeerJ">
        <title>Extensive microbial diversity within the chicken gut microbiome revealed by metagenomics and culture.</title>
        <authorList>
            <person name="Gilroy R."/>
            <person name="Ravi A."/>
            <person name="Getino M."/>
            <person name="Pursley I."/>
            <person name="Horton D.L."/>
            <person name="Alikhan N.F."/>
            <person name="Baker D."/>
            <person name="Gharbi K."/>
            <person name="Hall N."/>
            <person name="Watson M."/>
            <person name="Adriaenssens E.M."/>
            <person name="Foster-Nyarko E."/>
            <person name="Jarju S."/>
            <person name="Secka A."/>
            <person name="Antonio M."/>
            <person name="Oren A."/>
            <person name="Chaudhuri R.R."/>
            <person name="La Ragione R."/>
            <person name="Hildebrand F."/>
            <person name="Pallen M.J."/>
        </authorList>
    </citation>
    <scope>NUCLEOTIDE SEQUENCE</scope>
    <source>
        <strain evidence="2">ChiW3-316</strain>
    </source>
</reference>